<accession>A0A9Q2XHA6</accession>
<dbReference type="CDD" id="cd00397">
    <property type="entry name" value="DNA_BRE_C"/>
    <property type="match status" value="1"/>
</dbReference>
<keyword evidence="4" id="KW-0233">DNA recombination</keyword>
<dbReference type="InterPro" id="IPR050090">
    <property type="entry name" value="Tyrosine_recombinase_XerCD"/>
</dbReference>
<dbReference type="PANTHER" id="PTHR30349:SF64">
    <property type="entry name" value="PROPHAGE INTEGRASE INTD-RELATED"/>
    <property type="match status" value="1"/>
</dbReference>
<reference evidence="8" key="2">
    <citation type="journal article" date="2023" name="Plant Pathol.">
        <title>Dismantling and reorganizing Pseudomonas marginalis sensu#lato.</title>
        <authorList>
            <person name="Sawada H."/>
            <person name="Fujikawa T."/>
            <person name="Satou M."/>
        </authorList>
    </citation>
    <scope>NUCLEOTIDE SEQUENCE</scope>
    <source>
        <strain evidence="8">MAFF 301350</strain>
    </source>
</reference>
<comment type="caution">
    <text evidence="8">The sequence shown here is derived from an EMBL/GenBank/DDBJ whole genome shotgun (WGS) entry which is preliminary data.</text>
</comment>
<reference evidence="8" key="1">
    <citation type="journal article" date="2022" name="Int. J. Syst. Evol. Microbiol.">
        <title>Pseudomonas aegrilactucae sp. nov. and Pseudomonas morbosilactucae sp. nov., pathogens causing bacterial rot of lettuce in Japan.</title>
        <authorList>
            <person name="Sawada H."/>
            <person name="Fujikawa T."/>
            <person name="Satou M."/>
        </authorList>
    </citation>
    <scope>NUCLEOTIDE SEQUENCE</scope>
    <source>
        <strain evidence="8">MAFF 301350</strain>
    </source>
</reference>
<dbReference type="InterPro" id="IPR013762">
    <property type="entry name" value="Integrase-like_cat_sf"/>
</dbReference>
<organism evidence="8 9">
    <name type="scientific">Pseudomonas aegrilactucae</name>
    <dbReference type="NCBI Taxonomy" id="2854028"/>
    <lineage>
        <taxon>Bacteria</taxon>
        <taxon>Pseudomonadati</taxon>
        <taxon>Pseudomonadota</taxon>
        <taxon>Gammaproteobacteria</taxon>
        <taxon>Pseudomonadales</taxon>
        <taxon>Pseudomonadaceae</taxon>
        <taxon>Pseudomonas</taxon>
    </lineage>
</organism>
<dbReference type="RefSeq" id="WP_186517056.1">
    <property type="nucleotide sequence ID" value="NZ_JAHTBI010000027.1"/>
</dbReference>
<dbReference type="Gene3D" id="1.10.443.10">
    <property type="entry name" value="Intergrase catalytic core"/>
    <property type="match status" value="1"/>
</dbReference>
<dbReference type="InterPro" id="IPR002104">
    <property type="entry name" value="Integrase_catalytic"/>
</dbReference>
<gene>
    <name evidence="8" type="ORF">KUO17_08445</name>
</gene>
<dbReference type="Proteomes" id="UP001106592">
    <property type="component" value="Unassembled WGS sequence"/>
</dbReference>
<evidence type="ECO:0000313" key="9">
    <source>
        <dbReference type="Proteomes" id="UP001106592"/>
    </source>
</evidence>
<evidence type="ECO:0000256" key="2">
    <source>
        <dbReference type="ARBA" id="ARBA00022908"/>
    </source>
</evidence>
<dbReference type="Gene3D" id="1.10.150.130">
    <property type="match status" value="1"/>
</dbReference>
<dbReference type="EMBL" id="JAHTBI010000027">
    <property type="protein sequence ID" value="MBV6287062.1"/>
    <property type="molecule type" value="Genomic_DNA"/>
</dbReference>
<evidence type="ECO:0000256" key="5">
    <source>
        <dbReference type="PROSITE-ProRule" id="PRU01248"/>
    </source>
</evidence>
<evidence type="ECO:0000256" key="1">
    <source>
        <dbReference type="ARBA" id="ARBA00008857"/>
    </source>
</evidence>
<dbReference type="GO" id="GO:0015074">
    <property type="term" value="P:DNA integration"/>
    <property type="evidence" value="ECO:0007669"/>
    <property type="project" value="UniProtKB-KW"/>
</dbReference>
<evidence type="ECO:0000256" key="4">
    <source>
        <dbReference type="ARBA" id="ARBA00023172"/>
    </source>
</evidence>
<dbReference type="PANTHER" id="PTHR30349">
    <property type="entry name" value="PHAGE INTEGRASE-RELATED"/>
    <property type="match status" value="1"/>
</dbReference>
<sequence length="379" mass="43348">MHLILSTREFKLAGLSLEGFPILLHDSMESCVPANDFLRSYLRRGAIRSPKTWAAAGEALYDYFSFLQAHNLHWRDVDRGESKTLLHAYRDYCFNIHNLATRTVRLRLFFILRFYKYALKTGLVSKLPTDLEIRAVFKDPSYLAHISGSSTTAEASDVMPRLAKTLPKYLTMKQTKLIIKSTKNVHHRALIKFALRTGLRREELATFPLNYIKKALATPGKTANVKILLDPEDGSGIKTKRKKSRSIWVSRSLINEVNLYIKHYRGERIGLGRTDNERLFVNQDGRGYSNGGKALEKIVKNIGRSIGLEVTPHMLRHTYATHTLVQLQRTRSVVDPIAFLRDQLGHSSINTTMIYAHLVDDYVDDAVLEYDRELSELED</sequence>
<dbReference type="InterPro" id="IPR044068">
    <property type="entry name" value="CB"/>
</dbReference>
<evidence type="ECO:0000256" key="3">
    <source>
        <dbReference type="ARBA" id="ARBA00023125"/>
    </source>
</evidence>
<dbReference type="SUPFAM" id="SSF56349">
    <property type="entry name" value="DNA breaking-rejoining enzymes"/>
    <property type="match status" value="1"/>
</dbReference>
<feature type="domain" description="Core-binding (CB)" evidence="7">
    <location>
        <begin position="32"/>
        <end position="119"/>
    </location>
</feature>
<dbReference type="InterPro" id="IPR010998">
    <property type="entry name" value="Integrase_recombinase_N"/>
</dbReference>
<dbReference type="InterPro" id="IPR011010">
    <property type="entry name" value="DNA_brk_join_enz"/>
</dbReference>
<dbReference type="PROSITE" id="PS51900">
    <property type="entry name" value="CB"/>
    <property type="match status" value="1"/>
</dbReference>
<evidence type="ECO:0000259" key="6">
    <source>
        <dbReference type="PROSITE" id="PS51898"/>
    </source>
</evidence>
<dbReference type="Pfam" id="PF00589">
    <property type="entry name" value="Phage_integrase"/>
    <property type="match status" value="1"/>
</dbReference>
<keyword evidence="2" id="KW-0229">DNA integration</keyword>
<name>A0A9Q2XHA6_9PSED</name>
<proteinExistence type="inferred from homology"/>
<dbReference type="AlphaFoldDB" id="A0A9Q2XHA6"/>
<evidence type="ECO:0000259" key="7">
    <source>
        <dbReference type="PROSITE" id="PS51900"/>
    </source>
</evidence>
<dbReference type="GO" id="GO:0003677">
    <property type="term" value="F:DNA binding"/>
    <property type="evidence" value="ECO:0007669"/>
    <property type="project" value="UniProtKB-UniRule"/>
</dbReference>
<protein>
    <submittedName>
        <fullName evidence="8">Site-specific integrase</fullName>
    </submittedName>
</protein>
<dbReference type="GO" id="GO:0006310">
    <property type="term" value="P:DNA recombination"/>
    <property type="evidence" value="ECO:0007669"/>
    <property type="project" value="UniProtKB-KW"/>
</dbReference>
<dbReference type="PROSITE" id="PS51898">
    <property type="entry name" value="TYR_RECOMBINASE"/>
    <property type="match status" value="1"/>
</dbReference>
<evidence type="ECO:0000313" key="8">
    <source>
        <dbReference type="EMBL" id="MBV6287062.1"/>
    </source>
</evidence>
<keyword evidence="9" id="KW-1185">Reference proteome</keyword>
<comment type="similarity">
    <text evidence="1">Belongs to the 'phage' integrase family.</text>
</comment>
<keyword evidence="3 5" id="KW-0238">DNA-binding</keyword>
<feature type="domain" description="Tyr recombinase" evidence="6">
    <location>
        <begin position="165"/>
        <end position="368"/>
    </location>
</feature>